<dbReference type="PANTHER" id="PTHR30146:SF155">
    <property type="entry name" value="ALANINE RACEMASE"/>
    <property type="match status" value="1"/>
</dbReference>
<dbReference type="EMBL" id="CP007155">
    <property type="protein sequence ID" value="AHI00907.1"/>
    <property type="molecule type" value="Genomic_DNA"/>
</dbReference>
<sequence>MRRPTIHDIARRAGVAKSTVSFALNGQPGVSESTRRRILGVADELGWRPSSVARSLSSAQAGAVGLVLACETADPALMRLVAGFESVFGPREVGLLLQFAPRTELAVYHSWWHQRRVDGVLVVDVRVSDPRIALLGELGLPAVTLGRSALPSVSLDAETAMRTAVGHLARLGHRRIARIGRSPELVHTAEHTAAFLDAARAMAMESAVCVTAEPDAAEAVRRLLAARPRPTALVCDTDVMALGALGVAAQLGIRVPGELSVLAGEDSPLCLLPHPALTAVRVDLHSYGAAAAETLRCLLAGDRPQDRTFGPPCLVERGSTGPPVS</sequence>
<dbReference type="Pfam" id="PF00356">
    <property type="entry name" value="LacI"/>
    <property type="match status" value="1"/>
</dbReference>
<evidence type="ECO:0000313" key="5">
    <source>
        <dbReference type="EMBL" id="AHI00907.1"/>
    </source>
</evidence>
<dbReference type="RefSeq" id="WP_025360739.1">
    <property type="nucleotide sequence ID" value="NZ_CP007155.1"/>
</dbReference>
<keyword evidence="2" id="KW-0238">DNA-binding</keyword>
<dbReference type="GO" id="GO:0003700">
    <property type="term" value="F:DNA-binding transcription factor activity"/>
    <property type="evidence" value="ECO:0007669"/>
    <property type="project" value="TreeGrafter"/>
</dbReference>
<evidence type="ECO:0000256" key="2">
    <source>
        <dbReference type="ARBA" id="ARBA00023125"/>
    </source>
</evidence>
<dbReference type="SUPFAM" id="SSF47413">
    <property type="entry name" value="lambda repressor-like DNA-binding domains"/>
    <property type="match status" value="1"/>
</dbReference>
<dbReference type="STRING" id="1449976.KALB_7549"/>
<dbReference type="CDD" id="cd01392">
    <property type="entry name" value="HTH_LacI"/>
    <property type="match status" value="1"/>
</dbReference>
<dbReference type="InterPro" id="IPR000843">
    <property type="entry name" value="HTH_LacI"/>
</dbReference>
<dbReference type="KEGG" id="kal:KALB_7549"/>
<dbReference type="SMART" id="SM00354">
    <property type="entry name" value="HTH_LACI"/>
    <property type="match status" value="1"/>
</dbReference>
<keyword evidence="1" id="KW-0805">Transcription regulation</keyword>
<dbReference type="Gene3D" id="3.40.50.2300">
    <property type="match status" value="2"/>
</dbReference>
<dbReference type="PROSITE" id="PS50932">
    <property type="entry name" value="HTH_LACI_2"/>
    <property type="match status" value="1"/>
</dbReference>
<proteinExistence type="predicted"/>
<gene>
    <name evidence="5" type="ORF">KALB_7549</name>
</gene>
<dbReference type="OrthoDB" id="1938857at2"/>
<dbReference type="PANTHER" id="PTHR30146">
    <property type="entry name" value="LACI-RELATED TRANSCRIPTIONAL REPRESSOR"/>
    <property type="match status" value="1"/>
</dbReference>
<feature type="domain" description="HTH lacI-type" evidence="4">
    <location>
        <begin position="4"/>
        <end position="58"/>
    </location>
</feature>
<evidence type="ECO:0000256" key="3">
    <source>
        <dbReference type="ARBA" id="ARBA00023163"/>
    </source>
</evidence>
<dbReference type="InterPro" id="IPR010982">
    <property type="entry name" value="Lambda_DNA-bd_dom_sf"/>
</dbReference>
<name>W5WK01_9PSEU</name>
<evidence type="ECO:0000256" key="1">
    <source>
        <dbReference type="ARBA" id="ARBA00023015"/>
    </source>
</evidence>
<dbReference type="Pfam" id="PF13377">
    <property type="entry name" value="Peripla_BP_3"/>
    <property type="match status" value="1"/>
</dbReference>
<dbReference type="InterPro" id="IPR028082">
    <property type="entry name" value="Peripla_BP_I"/>
</dbReference>
<keyword evidence="3" id="KW-0804">Transcription</keyword>
<organism evidence="5 6">
    <name type="scientific">Kutzneria albida DSM 43870</name>
    <dbReference type="NCBI Taxonomy" id="1449976"/>
    <lineage>
        <taxon>Bacteria</taxon>
        <taxon>Bacillati</taxon>
        <taxon>Actinomycetota</taxon>
        <taxon>Actinomycetes</taxon>
        <taxon>Pseudonocardiales</taxon>
        <taxon>Pseudonocardiaceae</taxon>
        <taxon>Kutzneria</taxon>
    </lineage>
</organism>
<reference evidence="5 6" key="1">
    <citation type="journal article" date="2014" name="BMC Genomics">
        <title>Complete genome sequence of producer of the glycopeptide antibiotic Aculeximycin Kutzneria albida DSM 43870T, a representative of minor genus of Pseudonocardiaceae.</title>
        <authorList>
            <person name="Rebets Y."/>
            <person name="Tokovenko B."/>
            <person name="Lushchyk I."/>
            <person name="Ruckert C."/>
            <person name="Zaburannyi N."/>
            <person name="Bechthold A."/>
            <person name="Kalinowski J."/>
            <person name="Luzhetskyy A."/>
        </authorList>
    </citation>
    <scope>NUCLEOTIDE SEQUENCE [LARGE SCALE GENOMIC DNA]</scope>
    <source>
        <strain evidence="5">DSM 43870</strain>
    </source>
</reference>
<protein>
    <recommendedName>
        <fullName evidence="4">HTH lacI-type domain-containing protein</fullName>
    </recommendedName>
</protein>
<dbReference type="Proteomes" id="UP000019225">
    <property type="component" value="Chromosome"/>
</dbReference>
<dbReference type="InterPro" id="IPR046335">
    <property type="entry name" value="LacI/GalR-like_sensor"/>
</dbReference>
<keyword evidence="6" id="KW-1185">Reference proteome</keyword>
<accession>W5WK01</accession>
<dbReference type="HOGENOM" id="CLU_037628_6_1_11"/>
<evidence type="ECO:0000259" key="4">
    <source>
        <dbReference type="PROSITE" id="PS50932"/>
    </source>
</evidence>
<dbReference type="Gene3D" id="1.10.260.40">
    <property type="entry name" value="lambda repressor-like DNA-binding domains"/>
    <property type="match status" value="1"/>
</dbReference>
<dbReference type="CDD" id="cd06267">
    <property type="entry name" value="PBP1_LacI_sugar_binding-like"/>
    <property type="match status" value="1"/>
</dbReference>
<dbReference type="GO" id="GO:0000976">
    <property type="term" value="F:transcription cis-regulatory region binding"/>
    <property type="evidence" value="ECO:0007669"/>
    <property type="project" value="TreeGrafter"/>
</dbReference>
<dbReference type="AlphaFoldDB" id="W5WK01"/>
<dbReference type="eggNOG" id="COG1609">
    <property type="taxonomic scope" value="Bacteria"/>
</dbReference>
<evidence type="ECO:0000313" key="6">
    <source>
        <dbReference type="Proteomes" id="UP000019225"/>
    </source>
</evidence>
<dbReference type="SUPFAM" id="SSF53822">
    <property type="entry name" value="Periplasmic binding protein-like I"/>
    <property type="match status" value="1"/>
</dbReference>